<comment type="similarity">
    <text evidence="6">Belongs to the DyP-type peroxidase family.</text>
</comment>
<dbReference type="OrthoDB" id="9781066at2"/>
<dbReference type="PANTHER" id="PTHR30521">
    <property type="entry name" value="DEFERROCHELATASE/PEROXIDASE"/>
    <property type="match status" value="1"/>
</dbReference>
<evidence type="ECO:0000256" key="3">
    <source>
        <dbReference type="ARBA" id="ARBA00022723"/>
    </source>
</evidence>
<evidence type="ECO:0000256" key="2">
    <source>
        <dbReference type="ARBA" id="ARBA00022559"/>
    </source>
</evidence>
<keyword evidence="4" id="KW-0560">Oxidoreductase</keyword>
<evidence type="ECO:0000256" key="1">
    <source>
        <dbReference type="ARBA" id="ARBA00001970"/>
    </source>
</evidence>
<gene>
    <name evidence="9" type="ORF">E3E12_06880</name>
</gene>
<dbReference type="InterPro" id="IPR048327">
    <property type="entry name" value="Dyp_perox_N"/>
</dbReference>
<protein>
    <submittedName>
        <fullName evidence="9">Dyp-type peroxidase</fullName>
    </submittedName>
</protein>
<sequence>MAQAPLPQAVAALLTPAAVFLVLSIKPGKEAEKAVRATLANMSALGRTVRFRNLHAEFTCVTGISAPAWKRLFPDLPHPKHLHKLQPIDGPDLAAPCPCVSTPGDLLFHIRADQPYMCMEMAMLIMDELRPHVTTDDETHGFKYFDDRDLLGFVDGTENPEGPAAVETVMVTADEDPNYVNSSYVIVQKYLHNLEKWNSFSVEKQEGIIGRHKLSNVELPDDKKPPYAHNVLNVIEKDGVQINILRDNMPFGFVGDNKLGTYYIAYAKNPATTEEMLHNMFVGRPKGTYDHILDVSTPITGTLFFIPTQDFLDNVQS</sequence>
<dbReference type="GO" id="GO:0005829">
    <property type="term" value="C:cytosol"/>
    <property type="evidence" value="ECO:0007669"/>
    <property type="project" value="TreeGrafter"/>
</dbReference>
<dbReference type="PROSITE" id="PS51404">
    <property type="entry name" value="DYP_PEROXIDASE"/>
    <property type="match status" value="1"/>
</dbReference>
<dbReference type="SUPFAM" id="SSF54909">
    <property type="entry name" value="Dimeric alpha+beta barrel"/>
    <property type="match status" value="1"/>
</dbReference>
<comment type="cofactor">
    <cofactor evidence="1">
        <name>heme b</name>
        <dbReference type="ChEBI" id="CHEBI:60344"/>
    </cofactor>
</comment>
<dbReference type="RefSeq" id="WP_141443658.1">
    <property type="nucleotide sequence ID" value="NZ_CP038231.1"/>
</dbReference>
<dbReference type="InterPro" id="IPR011008">
    <property type="entry name" value="Dimeric_a/b-barrel"/>
</dbReference>
<dbReference type="InterPro" id="IPR048328">
    <property type="entry name" value="Dyp_perox_C"/>
</dbReference>
<keyword evidence="2 9" id="KW-0575">Peroxidase</keyword>
<keyword evidence="10" id="KW-1185">Reference proteome</keyword>
<dbReference type="PANTHER" id="PTHR30521:SF0">
    <property type="entry name" value="DYP-TYPE PEROXIDASE FAMILY PROTEIN"/>
    <property type="match status" value="1"/>
</dbReference>
<evidence type="ECO:0000259" key="8">
    <source>
        <dbReference type="Pfam" id="PF20628"/>
    </source>
</evidence>
<feature type="domain" description="Dyp-type peroxidase N-terminal" evidence="7">
    <location>
        <begin position="8"/>
        <end position="143"/>
    </location>
</feature>
<dbReference type="GO" id="GO:0046872">
    <property type="term" value="F:metal ion binding"/>
    <property type="evidence" value="ECO:0007669"/>
    <property type="project" value="UniProtKB-KW"/>
</dbReference>
<dbReference type="Proteomes" id="UP000318709">
    <property type="component" value="Chromosome"/>
</dbReference>
<keyword evidence="3" id="KW-0479">Metal-binding</keyword>
<keyword evidence="5" id="KW-0408">Iron</keyword>
<name>A0A4Y6UAI5_9PROT</name>
<evidence type="ECO:0000256" key="6">
    <source>
        <dbReference type="ARBA" id="ARBA00025737"/>
    </source>
</evidence>
<evidence type="ECO:0000313" key="9">
    <source>
        <dbReference type="EMBL" id="QDH13950.1"/>
    </source>
</evidence>
<reference evidence="9 10" key="1">
    <citation type="submission" date="2019-03" db="EMBL/GenBank/DDBJ databases">
        <title>The complete genome sequence of Swingsia_sp. F3b2 LMG30590(T).</title>
        <authorList>
            <person name="Chua K.-O."/>
            <person name="Chan K.-G."/>
            <person name="See-Too W.-S."/>
        </authorList>
    </citation>
    <scope>NUCLEOTIDE SEQUENCE [LARGE SCALE GENOMIC DNA]</scope>
    <source>
        <strain evidence="9 10">F3b2</strain>
    </source>
</reference>
<feature type="domain" description="Dyp-type peroxidase C-terminal" evidence="8">
    <location>
        <begin position="146"/>
        <end position="310"/>
    </location>
</feature>
<dbReference type="NCBIfam" id="TIGR01413">
    <property type="entry name" value="Dyp_perox_fam"/>
    <property type="match status" value="1"/>
</dbReference>
<dbReference type="GO" id="GO:0004601">
    <property type="term" value="F:peroxidase activity"/>
    <property type="evidence" value="ECO:0007669"/>
    <property type="project" value="UniProtKB-KW"/>
</dbReference>
<proteinExistence type="inferred from homology"/>
<dbReference type="EMBL" id="CP038231">
    <property type="protein sequence ID" value="QDH13950.1"/>
    <property type="molecule type" value="Genomic_DNA"/>
</dbReference>
<dbReference type="Pfam" id="PF20628">
    <property type="entry name" value="Dyp_perox_C"/>
    <property type="match status" value="1"/>
</dbReference>
<dbReference type="AlphaFoldDB" id="A0A4Y6UAI5"/>
<dbReference type="GO" id="GO:0020037">
    <property type="term" value="F:heme binding"/>
    <property type="evidence" value="ECO:0007669"/>
    <property type="project" value="InterPro"/>
</dbReference>
<dbReference type="InterPro" id="IPR006314">
    <property type="entry name" value="Dyp_peroxidase"/>
</dbReference>
<organism evidence="9 10">
    <name type="scientific">Formicincola oecophyllae</name>
    <dbReference type="NCBI Taxonomy" id="2558361"/>
    <lineage>
        <taxon>Bacteria</taxon>
        <taxon>Pseudomonadati</taxon>
        <taxon>Pseudomonadota</taxon>
        <taxon>Alphaproteobacteria</taxon>
        <taxon>Acetobacterales</taxon>
        <taxon>Acetobacteraceae</taxon>
        <taxon>Formicincola</taxon>
    </lineage>
</organism>
<accession>A0A4Y6UAI5</accession>
<evidence type="ECO:0000313" key="10">
    <source>
        <dbReference type="Proteomes" id="UP000318709"/>
    </source>
</evidence>
<evidence type="ECO:0000259" key="7">
    <source>
        <dbReference type="Pfam" id="PF04261"/>
    </source>
</evidence>
<dbReference type="Pfam" id="PF04261">
    <property type="entry name" value="Dyp_perox_N"/>
    <property type="match status" value="1"/>
</dbReference>
<dbReference type="KEGG" id="swf:E3E12_06880"/>
<evidence type="ECO:0000256" key="5">
    <source>
        <dbReference type="ARBA" id="ARBA00023004"/>
    </source>
</evidence>
<evidence type="ECO:0000256" key="4">
    <source>
        <dbReference type="ARBA" id="ARBA00023002"/>
    </source>
</evidence>